<dbReference type="GO" id="GO:0015976">
    <property type="term" value="P:carbon utilization"/>
    <property type="evidence" value="ECO:0007669"/>
    <property type="project" value="InterPro"/>
</dbReference>
<accession>A0A165QRK1</accession>
<dbReference type="AlphaFoldDB" id="A0A165QRK1"/>
<feature type="binding site" evidence="7">
    <location>
        <position position="41"/>
    </location>
    <ligand>
        <name>Zn(2+)</name>
        <dbReference type="ChEBI" id="CHEBI:29105"/>
    </ligand>
</feature>
<feature type="non-terminal residue" evidence="9">
    <location>
        <position position="107"/>
    </location>
</feature>
<dbReference type="GO" id="GO:0034599">
    <property type="term" value="P:cellular response to oxidative stress"/>
    <property type="evidence" value="ECO:0007669"/>
    <property type="project" value="TreeGrafter"/>
</dbReference>
<sequence>IASLLTRNDEWAAGMQRIHPGVFHHMAKGQQPKVLWIGCADSRVPESAITASVPGDIFVHRNIGNQFSPDDVSAASAVQFAVQILRVSHVVIVGHTNCGGVQAALEA</sequence>
<dbReference type="GO" id="GO:0071244">
    <property type="term" value="P:cellular response to carbon dioxide"/>
    <property type="evidence" value="ECO:0007669"/>
    <property type="project" value="TreeGrafter"/>
</dbReference>
<dbReference type="Gene3D" id="3.40.1050.10">
    <property type="entry name" value="Carbonic anhydrase"/>
    <property type="match status" value="1"/>
</dbReference>
<dbReference type="SMART" id="SM00947">
    <property type="entry name" value="Pro_CA"/>
    <property type="match status" value="1"/>
</dbReference>
<protein>
    <recommendedName>
        <fullName evidence="2 8">Carbonic anhydrase</fullName>
        <ecNumber evidence="2 8">4.2.1.1</ecNumber>
    </recommendedName>
    <alternativeName>
        <fullName evidence="8">Carbonate dehydratase</fullName>
    </alternativeName>
</protein>
<dbReference type="EC" id="4.2.1.1" evidence="2 8"/>
<comment type="similarity">
    <text evidence="1 8">Belongs to the beta-class carbonic anhydrase family.</text>
</comment>
<gene>
    <name evidence="9" type="ORF">DAEQUDRAFT_646459</name>
</gene>
<dbReference type="OrthoDB" id="10248475at2759"/>
<keyword evidence="3 7" id="KW-0479">Metal-binding</keyword>
<dbReference type="Pfam" id="PF00484">
    <property type="entry name" value="Pro_CA"/>
    <property type="match status" value="1"/>
</dbReference>
<reference evidence="9 10" key="1">
    <citation type="journal article" date="2016" name="Mol. Biol. Evol.">
        <title>Comparative Genomics of Early-Diverging Mushroom-Forming Fungi Provides Insights into the Origins of Lignocellulose Decay Capabilities.</title>
        <authorList>
            <person name="Nagy L.G."/>
            <person name="Riley R."/>
            <person name="Tritt A."/>
            <person name="Adam C."/>
            <person name="Daum C."/>
            <person name="Floudas D."/>
            <person name="Sun H."/>
            <person name="Yadav J.S."/>
            <person name="Pangilinan J."/>
            <person name="Larsson K.H."/>
            <person name="Matsuura K."/>
            <person name="Barry K."/>
            <person name="Labutti K."/>
            <person name="Kuo R."/>
            <person name="Ohm R.A."/>
            <person name="Bhattacharya S.S."/>
            <person name="Shirouzu T."/>
            <person name="Yoshinaga Y."/>
            <person name="Martin F.M."/>
            <person name="Grigoriev I.V."/>
            <person name="Hibbett D.S."/>
        </authorList>
    </citation>
    <scope>NUCLEOTIDE SEQUENCE [LARGE SCALE GENOMIC DNA]</scope>
    <source>
        <strain evidence="9 10">L-15889</strain>
    </source>
</reference>
<dbReference type="Proteomes" id="UP000076727">
    <property type="component" value="Unassembled WGS sequence"/>
</dbReference>
<dbReference type="InterPro" id="IPR015892">
    <property type="entry name" value="Carbonic_anhydrase_CS"/>
</dbReference>
<dbReference type="GO" id="GO:0004089">
    <property type="term" value="F:carbonate dehydratase activity"/>
    <property type="evidence" value="ECO:0007669"/>
    <property type="project" value="UniProtKB-UniRule"/>
</dbReference>
<dbReference type="PANTHER" id="PTHR11002">
    <property type="entry name" value="CARBONIC ANHYDRASE"/>
    <property type="match status" value="1"/>
</dbReference>
<feature type="binding site" evidence="7">
    <location>
        <position position="95"/>
    </location>
    <ligand>
        <name>Zn(2+)</name>
        <dbReference type="ChEBI" id="CHEBI:29105"/>
    </ligand>
</feature>
<comment type="catalytic activity">
    <reaction evidence="6 8">
        <text>hydrogencarbonate + H(+) = CO2 + H2O</text>
        <dbReference type="Rhea" id="RHEA:10748"/>
        <dbReference type="ChEBI" id="CHEBI:15377"/>
        <dbReference type="ChEBI" id="CHEBI:15378"/>
        <dbReference type="ChEBI" id="CHEBI:16526"/>
        <dbReference type="ChEBI" id="CHEBI:17544"/>
        <dbReference type="EC" id="4.2.1.1"/>
    </reaction>
</comment>
<evidence type="ECO:0000256" key="5">
    <source>
        <dbReference type="ARBA" id="ARBA00023239"/>
    </source>
</evidence>
<evidence type="ECO:0000256" key="2">
    <source>
        <dbReference type="ARBA" id="ARBA00012925"/>
    </source>
</evidence>
<evidence type="ECO:0000256" key="3">
    <source>
        <dbReference type="ARBA" id="ARBA00022723"/>
    </source>
</evidence>
<dbReference type="EMBL" id="KV429055">
    <property type="protein sequence ID" value="KZT69837.1"/>
    <property type="molecule type" value="Genomic_DNA"/>
</dbReference>
<dbReference type="InterPro" id="IPR001765">
    <property type="entry name" value="Carbonic_anhydrase"/>
</dbReference>
<keyword evidence="4 7" id="KW-0862">Zinc</keyword>
<proteinExistence type="inferred from homology"/>
<dbReference type="SUPFAM" id="SSF53056">
    <property type="entry name" value="beta-carbonic anhydrase, cab"/>
    <property type="match status" value="1"/>
</dbReference>
<dbReference type="GO" id="GO:0008270">
    <property type="term" value="F:zinc ion binding"/>
    <property type="evidence" value="ECO:0007669"/>
    <property type="project" value="UniProtKB-UniRule"/>
</dbReference>
<evidence type="ECO:0000256" key="8">
    <source>
        <dbReference type="RuleBase" id="RU003956"/>
    </source>
</evidence>
<organism evidence="9 10">
    <name type="scientific">Daedalea quercina L-15889</name>
    <dbReference type="NCBI Taxonomy" id="1314783"/>
    <lineage>
        <taxon>Eukaryota</taxon>
        <taxon>Fungi</taxon>
        <taxon>Dikarya</taxon>
        <taxon>Basidiomycota</taxon>
        <taxon>Agaricomycotina</taxon>
        <taxon>Agaricomycetes</taxon>
        <taxon>Polyporales</taxon>
        <taxon>Fomitopsis</taxon>
    </lineage>
</organism>
<evidence type="ECO:0000313" key="10">
    <source>
        <dbReference type="Proteomes" id="UP000076727"/>
    </source>
</evidence>
<evidence type="ECO:0000256" key="7">
    <source>
        <dbReference type="PIRSR" id="PIRSR601765-1"/>
    </source>
</evidence>
<evidence type="ECO:0000313" key="9">
    <source>
        <dbReference type="EMBL" id="KZT69837.1"/>
    </source>
</evidence>
<evidence type="ECO:0000256" key="1">
    <source>
        <dbReference type="ARBA" id="ARBA00006217"/>
    </source>
</evidence>
<dbReference type="PANTHER" id="PTHR11002:SF76">
    <property type="entry name" value="CARBONIC ANHYDRASE"/>
    <property type="match status" value="1"/>
</dbReference>
<evidence type="ECO:0000256" key="4">
    <source>
        <dbReference type="ARBA" id="ARBA00022833"/>
    </source>
</evidence>
<dbReference type="STRING" id="1314783.A0A165QRK1"/>
<evidence type="ECO:0000256" key="6">
    <source>
        <dbReference type="ARBA" id="ARBA00048348"/>
    </source>
</evidence>
<comment type="function">
    <text evidence="8">Reversible hydration of carbon dioxide.</text>
</comment>
<feature type="non-terminal residue" evidence="9">
    <location>
        <position position="1"/>
    </location>
</feature>
<dbReference type="InterPro" id="IPR036874">
    <property type="entry name" value="Carbonic_anhydrase_sf"/>
</dbReference>
<keyword evidence="5 8" id="KW-0456">Lyase</keyword>
<dbReference type="PROSITE" id="PS00705">
    <property type="entry name" value="PROK_CO2_ANHYDRASE_2"/>
    <property type="match status" value="1"/>
</dbReference>
<keyword evidence="10" id="KW-1185">Reference proteome</keyword>
<name>A0A165QRK1_9APHY</name>
<feature type="binding site" evidence="7">
    <location>
        <position position="98"/>
    </location>
    <ligand>
        <name>Zn(2+)</name>
        <dbReference type="ChEBI" id="CHEBI:29105"/>
    </ligand>
</feature>
<comment type="cofactor">
    <cofactor evidence="7">
        <name>Zn(2+)</name>
        <dbReference type="ChEBI" id="CHEBI:29105"/>
    </cofactor>
    <text evidence="7">Binds 1 zinc ion per subunit.</text>
</comment>
<feature type="binding site" evidence="7">
    <location>
        <position position="39"/>
    </location>
    <ligand>
        <name>Zn(2+)</name>
        <dbReference type="ChEBI" id="CHEBI:29105"/>
    </ligand>
</feature>